<name>A0A1Y1WZ22_9FUNG</name>
<evidence type="ECO:0000313" key="3">
    <source>
        <dbReference type="EMBL" id="ORX78645.1"/>
    </source>
</evidence>
<evidence type="ECO:0000256" key="1">
    <source>
        <dbReference type="SAM" id="MobiDB-lite"/>
    </source>
</evidence>
<dbReference type="Proteomes" id="UP000193944">
    <property type="component" value="Unassembled WGS sequence"/>
</dbReference>
<feature type="transmembrane region" description="Helical" evidence="2">
    <location>
        <begin position="154"/>
        <end position="172"/>
    </location>
</feature>
<organism evidence="3 4">
    <name type="scientific">Anaeromyces robustus</name>
    <dbReference type="NCBI Taxonomy" id="1754192"/>
    <lineage>
        <taxon>Eukaryota</taxon>
        <taxon>Fungi</taxon>
        <taxon>Fungi incertae sedis</taxon>
        <taxon>Chytridiomycota</taxon>
        <taxon>Chytridiomycota incertae sedis</taxon>
        <taxon>Neocallimastigomycetes</taxon>
        <taxon>Neocallimastigales</taxon>
        <taxon>Neocallimastigaceae</taxon>
        <taxon>Anaeromyces</taxon>
    </lineage>
</organism>
<dbReference type="OrthoDB" id="2154837at2759"/>
<keyword evidence="2" id="KW-1133">Transmembrane helix</keyword>
<keyword evidence="2" id="KW-0812">Transmembrane</keyword>
<feature type="transmembrane region" description="Helical" evidence="2">
    <location>
        <begin position="97"/>
        <end position="118"/>
    </location>
</feature>
<feature type="region of interest" description="Disordered" evidence="1">
    <location>
        <begin position="198"/>
        <end position="223"/>
    </location>
</feature>
<feature type="transmembrane region" description="Helical" evidence="2">
    <location>
        <begin position="38"/>
        <end position="57"/>
    </location>
</feature>
<feature type="transmembrane region" description="Helical" evidence="2">
    <location>
        <begin position="69"/>
        <end position="90"/>
    </location>
</feature>
<evidence type="ECO:0000256" key="2">
    <source>
        <dbReference type="SAM" id="Phobius"/>
    </source>
</evidence>
<keyword evidence="4" id="KW-1185">Reference proteome</keyword>
<proteinExistence type="predicted"/>
<reference evidence="3 4" key="2">
    <citation type="submission" date="2016-08" db="EMBL/GenBank/DDBJ databases">
        <title>Pervasive Adenine N6-methylation of Active Genes in Fungi.</title>
        <authorList>
            <consortium name="DOE Joint Genome Institute"/>
            <person name="Mondo S.J."/>
            <person name="Dannebaum R.O."/>
            <person name="Kuo R.C."/>
            <person name="Labutti K."/>
            <person name="Haridas S."/>
            <person name="Kuo A."/>
            <person name="Salamov A."/>
            <person name="Ahrendt S.R."/>
            <person name="Lipzen A."/>
            <person name="Sullivan W."/>
            <person name="Andreopoulos W.B."/>
            <person name="Clum A."/>
            <person name="Lindquist E."/>
            <person name="Daum C."/>
            <person name="Ramamoorthy G.K."/>
            <person name="Gryganskyi A."/>
            <person name="Culley D."/>
            <person name="Magnuson J.K."/>
            <person name="James T.Y."/>
            <person name="O'Malley M.A."/>
            <person name="Stajich J.E."/>
            <person name="Spatafora J.W."/>
            <person name="Visel A."/>
            <person name="Grigoriev I.V."/>
        </authorList>
    </citation>
    <scope>NUCLEOTIDE SEQUENCE [LARGE SCALE GENOMIC DNA]</scope>
    <source>
        <strain evidence="3 4">S4</strain>
    </source>
</reference>
<keyword evidence="2" id="KW-0472">Membrane</keyword>
<evidence type="ECO:0000313" key="4">
    <source>
        <dbReference type="Proteomes" id="UP000193944"/>
    </source>
</evidence>
<sequence>MSSNTANKKNNMNFYERYQAFVDSYIDSLPEWKKQLQMILISFYIVLSCVVTIVDHLNNFHATFPKKQIDIFVMIIMLIIISINVTFIVGCYTGNKVLFFLAPAIPNFAFIFLVYPQVHAFYYPLNLFFKSYGLQNSLPSRILNNLRSFSIIRAFYYIPIVIYIRFLFNIYMDDLFAANIEKEHTDVMREVKKAAEEAQKLDKQESEGIKNDKENDPESKKNN</sequence>
<reference evidence="3 4" key="1">
    <citation type="submission" date="2016-08" db="EMBL/GenBank/DDBJ databases">
        <title>A Parts List for Fungal Cellulosomes Revealed by Comparative Genomics.</title>
        <authorList>
            <consortium name="DOE Joint Genome Institute"/>
            <person name="Haitjema C.H."/>
            <person name="Gilmore S.P."/>
            <person name="Henske J.K."/>
            <person name="Solomon K.V."/>
            <person name="De Groot R."/>
            <person name="Kuo A."/>
            <person name="Mondo S.J."/>
            <person name="Salamov A.A."/>
            <person name="Labutti K."/>
            <person name="Zhao Z."/>
            <person name="Chiniquy J."/>
            <person name="Barry K."/>
            <person name="Brewer H.M."/>
            <person name="Purvine S.O."/>
            <person name="Wright A.T."/>
            <person name="Boxma B."/>
            <person name="Van Alen T."/>
            <person name="Hackstein J.H."/>
            <person name="Baker S.E."/>
            <person name="Grigoriev I.V."/>
            <person name="O'Malley M.A."/>
        </authorList>
    </citation>
    <scope>NUCLEOTIDE SEQUENCE [LARGE SCALE GENOMIC DNA]</scope>
    <source>
        <strain evidence="3 4">S4</strain>
    </source>
</reference>
<comment type="caution">
    <text evidence="3">The sequence shown here is derived from an EMBL/GenBank/DDBJ whole genome shotgun (WGS) entry which is preliminary data.</text>
</comment>
<accession>A0A1Y1WZ22</accession>
<dbReference type="EMBL" id="MCFG01000203">
    <property type="protein sequence ID" value="ORX78645.1"/>
    <property type="molecule type" value="Genomic_DNA"/>
</dbReference>
<protein>
    <submittedName>
        <fullName evidence="3">Uncharacterized protein</fullName>
    </submittedName>
</protein>
<dbReference type="AlphaFoldDB" id="A0A1Y1WZ22"/>
<gene>
    <name evidence="3" type="ORF">BCR32DRAFT_294934</name>
</gene>